<dbReference type="InterPro" id="IPR003660">
    <property type="entry name" value="HAMP_dom"/>
</dbReference>
<dbReference type="InterPro" id="IPR036097">
    <property type="entry name" value="HisK_dim/P_sf"/>
</dbReference>
<dbReference type="AlphaFoldDB" id="A0A1I6AMV6"/>
<dbReference type="SMART" id="SM00387">
    <property type="entry name" value="HATPase_c"/>
    <property type="match status" value="1"/>
</dbReference>
<comment type="subcellular location">
    <subcellularLocation>
        <location evidence="2">Cell membrane</location>
    </subcellularLocation>
</comment>
<name>A0A1I6AMV6_9PSEU</name>
<protein>
    <recommendedName>
        <fullName evidence="3">histidine kinase</fullName>
        <ecNumber evidence="3">2.7.13.3</ecNumber>
    </recommendedName>
</protein>
<evidence type="ECO:0000256" key="6">
    <source>
        <dbReference type="ARBA" id="ARBA00022692"/>
    </source>
</evidence>
<dbReference type="Gene3D" id="3.30.565.10">
    <property type="entry name" value="Histidine kinase-like ATPase, C-terminal domain"/>
    <property type="match status" value="1"/>
</dbReference>
<keyword evidence="8 11" id="KW-1133">Transmembrane helix</keyword>
<dbReference type="SUPFAM" id="SSF55874">
    <property type="entry name" value="ATPase domain of HSP90 chaperone/DNA topoisomerase II/histidine kinase"/>
    <property type="match status" value="1"/>
</dbReference>
<comment type="catalytic activity">
    <reaction evidence="1">
        <text>ATP + protein L-histidine = ADP + protein N-phospho-L-histidine.</text>
        <dbReference type="EC" id="2.7.13.3"/>
    </reaction>
</comment>
<dbReference type="Gene3D" id="6.10.340.10">
    <property type="match status" value="1"/>
</dbReference>
<gene>
    <name evidence="14" type="ORF">SAMN05421810_113105</name>
</gene>
<evidence type="ECO:0000256" key="11">
    <source>
        <dbReference type="SAM" id="Phobius"/>
    </source>
</evidence>
<feature type="domain" description="HAMP" evidence="13">
    <location>
        <begin position="205"/>
        <end position="257"/>
    </location>
</feature>
<organism evidence="14 15">
    <name type="scientific">Amycolatopsis arida</name>
    <dbReference type="NCBI Taxonomy" id="587909"/>
    <lineage>
        <taxon>Bacteria</taxon>
        <taxon>Bacillati</taxon>
        <taxon>Actinomycetota</taxon>
        <taxon>Actinomycetes</taxon>
        <taxon>Pseudonocardiales</taxon>
        <taxon>Pseudonocardiaceae</taxon>
        <taxon>Amycolatopsis</taxon>
    </lineage>
</organism>
<dbReference type="InterPro" id="IPR036890">
    <property type="entry name" value="HATPase_C_sf"/>
</dbReference>
<dbReference type="InterPro" id="IPR004358">
    <property type="entry name" value="Sig_transdc_His_kin-like_C"/>
</dbReference>
<keyword evidence="4" id="KW-0597">Phosphoprotein</keyword>
<keyword evidence="7 14" id="KW-0418">Kinase</keyword>
<dbReference type="InterPro" id="IPR050428">
    <property type="entry name" value="TCS_sensor_his_kinase"/>
</dbReference>
<dbReference type="PROSITE" id="PS50109">
    <property type="entry name" value="HIS_KIN"/>
    <property type="match status" value="1"/>
</dbReference>
<dbReference type="PANTHER" id="PTHR45436">
    <property type="entry name" value="SENSOR HISTIDINE KINASE YKOH"/>
    <property type="match status" value="1"/>
</dbReference>
<keyword evidence="15" id="KW-1185">Reference proteome</keyword>
<dbReference type="Gene3D" id="1.10.287.130">
    <property type="match status" value="1"/>
</dbReference>
<dbReference type="InterPro" id="IPR005467">
    <property type="entry name" value="His_kinase_dom"/>
</dbReference>
<evidence type="ECO:0000256" key="2">
    <source>
        <dbReference type="ARBA" id="ARBA00004236"/>
    </source>
</evidence>
<evidence type="ECO:0000256" key="8">
    <source>
        <dbReference type="ARBA" id="ARBA00022989"/>
    </source>
</evidence>
<dbReference type="STRING" id="587909.SAMN05421810_113105"/>
<feature type="transmembrane region" description="Helical" evidence="11">
    <location>
        <begin position="185"/>
        <end position="204"/>
    </location>
</feature>
<evidence type="ECO:0000256" key="5">
    <source>
        <dbReference type="ARBA" id="ARBA00022679"/>
    </source>
</evidence>
<sequence length="466" mass="49408">MRPGLRTRITVVIVLIAITAAAGMGFAAYRLQAGTIEGRFTTAANTGFTSDVAQARAVRIDPSRGMNHFDAVVEYMRGRRGIDWGLYEFANIDPPRTNGSYSVDDMTALSGVHASVSAPLSRVAGVPAELIDNARRGGTPSAVLDVVAGAPVLAFAAAVGHDTVLVEFYDLGPMRLELANLQRDLTLIALAVATVGVLAAVLAASGIQRPVRRVAAAARRLGQGELDIRLPVRGRDELADLTRSFNTMAGRLGESIEQQRRFIADVTHDLRTPVTAMVAAVDSLEDADPEARSRSARLLGTQTRRLARLVEDLLEISRFDAGVADFRPEPVDLRALLLDAVEASAGGADVEVTGDATVTADPRRLHTIACNLLANAVRHGAEPVTVTIDATRLDLVTVRFADSGPGVPADLMPILFDRFVRGERSRTAAGSGLGLAIARENALVHGGQLDVQNEAGAVFTLSLPRP</sequence>
<dbReference type="SMART" id="SM00304">
    <property type="entry name" value="HAMP"/>
    <property type="match status" value="1"/>
</dbReference>
<dbReference type="GO" id="GO:0000155">
    <property type="term" value="F:phosphorelay sensor kinase activity"/>
    <property type="evidence" value="ECO:0007669"/>
    <property type="project" value="InterPro"/>
</dbReference>
<dbReference type="PANTHER" id="PTHR45436:SF5">
    <property type="entry name" value="SENSOR HISTIDINE KINASE TRCS"/>
    <property type="match status" value="1"/>
</dbReference>
<evidence type="ECO:0000256" key="9">
    <source>
        <dbReference type="ARBA" id="ARBA00023012"/>
    </source>
</evidence>
<evidence type="ECO:0000259" key="12">
    <source>
        <dbReference type="PROSITE" id="PS50109"/>
    </source>
</evidence>
<dbReference type="SMART" id="SM00388">
    <property type="entry name" value="HisKA"/>
    <property type="match status" value="1"/>
</dbReference>
<proteinExistence type="predicted"/>
<evidence type="ECO:0000256" key="4">
    <source>
        <dbReference type="ARBA" id="ARBA00022553"/>
    </source>
</evidence>
<evidence type="ECO:0000256" key="7">
    <source>
        <dbReference type="ARBA" id="ARBA00022777"/>
    </source>
</evidence>
<dbReference type="CDD" id="cd00082">
    <property type="entry name" value="HisKA"/>
    <property type="match status" value="1"/>
</dbReference>
<dbReference type="GO" id="GO:0005886">
    <property type="term" value="C:plasma membrane"/>
    <property type="evidence" value="ECO:0007669"/>
    <property type="project" value="UniProtKB-SubCell"/>
</dbReference>
<dbReference type="Pfam" id="PF00672">
    <property type="entry name" value="HAMP"/>
    <property type="match status" value="1"/>
</dbReference>
<dbReference type="Pfam" id="PF00512">
    <property type="entry name" value="HisKA"/>
    <property type="match status" value="1"/>
</dbReference>
<evidence type="ECO:0000313" key="14">
    <source>
        <dbReference type="EMBL" id="SFQ70058.1"/>
    </source>
</evidence>
<keyword evidence="10 11" id="KW-0472">Membrane</keyword>
<evidence type="ECO:0000256" key="10">
    <source>
        <dbReference type="ARBA" id="ARBA00023136"/>
    </source>
</evidence>
<dbReference type="SUPFAM" id="SSF47384">
    <property type="entry name" value="Homodimeric domain of signal transducing histidine kinase"/>
    <property type="match status" value="1"/>
</dbReference>
<feature type="transmembrane region" description="Helical" evidence="11">
    <location>
        <begin position="6"/>
        <end position="29"/>
    </location>
</feature>
<keyword evidence="5" id="KW-0808">Transferase</keyword>
<evidence type="ECO:0000313" key="15">
    <source>
        <dbReference type="Proteomes" id="UP000198727"/>
    </source>
</evidence>
<dbReference type="CDD" id="cd06225">
    <property type="entry name" value="HAMP"/>
    <property type="match status" value="1"/>
</dbReference>
<accession>A0A1I6AMV6</accession>
<dbReference type="PRINTS" id="PR00344">
    <property type="entry name" value="BCTRLSENSOR"/>
</dbReference>
<reference evidence="15" key="1">
    <citation type="submission" date="2016-10" db="EMBL/GenBank/DDBJ databases">
        <authorList>
            <person name="Varghese N."/>
            <person name="Submissions S."/>
        </authorList>
    </citation>
    <scope>NUCLEOTIDE SEQUENCE [LARGE SCALE GENOMIC DNA]</scope>
    <source>
        <strain evidence="15">CGMCC 4.5579</strain>
    </source>
</reference>
<dbReference type="Pfam" id="PF02518">
    <property type="entry name" value="HATPase_c"/>
    <property type="match status" value="1"/>
</dbReference>
<dbReference type="CDD" id="cd00075">
    <property type="entry name" value="HATPase"/>
    <property type="match status" value="1"/>
</dbReference>
<feature type="transmembrane region" description="Helical" evidence="11">
    <location>
        <begin position="142"/>
        <end position="165"/>
    </location>
</feature>
<dbReference type="Proteomes" id="UP000198727">
    <property type="component" value="Unassembled WGS sequence"/>
</dbReference>
<keyword evidence="9" id="KW-0902">Two-component regulatory system</keyword>
<keyword evidence="6 11" id="KW-0812">Transmembrane</keyword>
<dbReference type="PROSITE" id="PS50885">
    <property type="entry name" value="HAMP"/>
    <property type="match status" value="1"/>
</dbReference>
<evidence type="ECO:0000256" key="1">
    <source>
        <dbReference type="ARBA" id="ARBA00000085"/>
    </source>
</evidence>
<dbReference type="InterPro" id="IPR003661">
    <property type="entry name" value="HisK_dim/P_dom"/>
</dbReference>
<dbReference type="InterPro" id="IPR003594">
    <property type="entry name" value="HATPase_dom"/>
</dbReference>
<evidence type="ECO:0000256" key="3">
    <source>
        <dbReference type="ARBA" id="ARBA00012438"/>
    </source>
</evidence>
<evidence type="ECO:0000259" key="13">
    <source>
        <dbReference type="PROSITE" id="PS50885"/>
    </source>
</evidence>
<dbReference type="EC" id="2.7.13.3" evidence="3"/>
<dbReference type="EMBL" id="FOWW01000013">
    <property type="protein sequence ID" value="SFQ70058.1"/>
    <property type="molecule type" value="Genomic_DNA"/>
</dbReference>
<feature type="domain" description="Histidine kinase" evidence="12">
    <location>
        <begin position="265"/>
        <end position="466"/>
    </location>
</feature>
<dbReference type="SUPFAM" id="SSF158472">
    <property type="entry name" value="HAMP domain-like"/>
    <property type="match status" value="1"/>
</dbReference>